<evidence type="ECO:0000256" key="4">
    <source>
        <dbReference type="ARBA" id="ARBA00022980"/>
    </source>
</evidence>
<organism evidence="8 9">
    <name type="scientific">Heterostelium pallidum (strain ATCC 26659 / Pp 5 / PN500)</name>
    <name type="common">Cellular slime mold</name>
    <name type="synonym">Polysphondylium pallidum</name>
    <dbReference type="NCBI Taxonomy" id="670386"/>
    <lineage>
        <taxon>Eukaryota</taxon>
        <taxon>Amoebozoa</taxon>
        <taxon>Evosea</taxon>
        <taxon>Eumycetozoa</taxon>
        <taxon>Dictyostelia</taxon>
        <taxon>Acytosteliales</taxon>
        <taxon>Acytosteliaceae</taxon>
        <taxon>Heterostelium</taxon>
    </lineage>
</organism>
<dbReference type="Pfam" id="PF10236">
    <property type="entry name" value="DAP3"/>
    <property type="match status" value="1"/>
</dbReference>
<proteinExistence type="inferred from homology"/>
<keyword evidence="9" id="KW-1185">Reference proteome</keyword>
<evidence type="ECO:0000256" key="5">
    <source>
        <dbReference type="ARBA" id="ARBA00023128"/>
    </source>
</evidence>
<evidence type="ECO:0000313" key="8">
    <source>
        <dbReference type="EMBL" id="EFA78042.1"/>
    </source>
</evidence>
<dbReference type="EMBL" id="ADBJ01000038">
    <property type="protein sequence ID" value="EFA78042.1"/>
    <property type="molecule type" value="Genomic_DNA"/>
</dbReference>
<evidence type="ECO:0000256" key="2">
    <source>
        <dbReference type="ARBA" id="ARBA00009863"/>
    </source>
</evidence>
<name>D3BJG2_HETP5</name>
<dbReference type="STRING" id="670386.D3BJG2"/>
<dbReference type="PANTHER" id="PTHR12810">
    <property type="entry name" value="MITOCHONDRIAL 28S RIBOSOMAL PROTEIN S29"/>
    <property type="match status" value="1"/>
</dbReference>
<evidence type="ECO:0000256" key="6">
    <source>
        <dbReference type="ARBA" id="ARBA00023274"/>
    </source>
</evidence>
<dbReference type="SUPFAM" id="SSF52540">
    <property type="entry name" value="P-loop containing nucleoside triphosphate hydrolases"/>
    <property type="match status" value="1"/>
</dbReference>
<reference evidence="8 9" key="1">
    <citation type="journal article" date="2011" name="Genome Res.">
        <title>Phylogeny-wide analysis of social amoeba genomes highlights ancient origins for complex intercellular communication.</title>
        <authorList>
            <person name="Heidel A.J."/>
            <person name="Lawal H.M."/>
            <person name="Felder M."/>
            <person name="Schilde C."/>
            <person name="Helps N.R."/>
            <person name="Tunggal B."/>
            <person name="Rivero F."/>
            <person name="John U."/>
            <person name="Schleicher M."/>
            <person name="Eichinger L."/>
            <person name="Platzer M."/>
            <person name="Noegel A.A."/>
            <person name="Schaap P."/>
            <person name="Gloeckner G."/>
        </authorList>
    </citation>
    <scope>NUCLEOTIDE SEQUENCE [LARGE SCALE GENOMIC DNA]</scope>
    <source>
        <strain evidence="9">ATCC 26659 / Pp 5 / PN500</strain>
    </source>
</reference>
<dbReference type="OMA" id="NEAPYVM"/>
<keyword evidence="6" id="KW-0687">Ribonucleoprotein</keyword>
<gene>
    <name evidence="8" type="ORF">PPL_08688</name>
</gene>
<evidence type="ECO:0000256" key="1">
    <source>
        <dbReference type="ARBA" id="ARBA00004173"/>
    </source>
</evidence>
<comment type="caution">
    <text evidence="8">The sequence shown here is derived from an EMBL/GenBank/DDBJ whole genome shotgun (WGS) entry which is preliminary data.</text>
</comment>
<keyword evidence="3" id="KW-0809">Transit peptide</keyword>
<evidence type="ECO:0000313" key="9">
    <source>
        <dbReference type="Proteomes" id="UP000001396"/>
    </source>
</evidence>
<accession>D3BJG2</accession>
<dbReference type="GO" id="GO:0003735">
    <property type="term" value="F:structural constituent of ribosome"/>
    <property type="evidence" value="ECO:0007669"/>
    <property type="project" value="TreeGrafter"/>
</dbReference>
<dbReference type="FunCoup" id="D3BJG2">
    <property type="interactions" value="282"/>
</dbReference>
<comment type="similarity">
    <text evidence="2">Belongs to the mitochondrion-specific ribosomal protein mS29 family.</text>
</comment>
<keyword evidence="5" id="KW-0496">Mitochondrion</keyword>
<sequence>MSNILRGSQQLLRSSASLMIKNTSNTCNRLVSNNSNNSRVIRLYSSTSNNVATKTNTLEYIDKVEKSSIPFQFLSISKDQWSKNIGKENISKELKSHFDRIGKEKDRSTLLREPVFKVIEWMNRMKQQQFEKNSPEDYCMLVDGKRGSGKSVTLSQLVFWAKQQGWFVFYVPSVHKFIHTGSLTPFVENPMLFEQHELSTHLLNQMLEVNGDLMKKIPLKTKFRIQFNNFKSSPEKTLYDLVSSSLFDCSSEVLYHFKREMDCIVEFPVLIALDGYNHFHRLSEYGDMYDAKTFMGTLPTDRLLASHLFKPLFNHSLSNGVVVASTTDDVSKAQILEEFKNENQLVHIPKFTLYEMRLLLNYLVEIKYLEKVPSQETVQYLWQMSSGNARDVWNLNKEEKEMIYDELCI</sequence>
<comment type="subcellular location">
    <subcellularLocation>
        <location evidence="1">Mitochondrion</location>
    </subcellularLocation>
</comment>
<dbReference type="GO" id="GO:0005763">
    <property type="term" value="C:mitochondrial small ribosomal subunit"/>
    <property type="evidence" value="ECO:0007669"/>
    <property type="project" value="TreeGrafter"/>
</dbReference>
<dbReference type="Proteomes" id="UP000001396">
    <property type="component" value="Unassembled WGS sequence"/>
</dbReference>
<dbReference type="GeneID" id="31364166"/>
<dbReference type="PANTHER" id="PTHR12810:SF0">
    <property type="entry name" value="SMALL RIBOSOMAL SUBUNIT PROTEIN MS29"/>
    <property type="match status" value="1"/>
</dbReference>
<evidence type="ECO:0000256" key="7">
    <source>
        <dbReference type="ARBA" id="ARBA00035140"/>
    </source>
</evidence>
<dbReference type="InParanoid" id="D3BJG2"/>
<dbReference type="RefSeq" id="XP_020430169.1">
    <property type="nucleotide sequence ID" value="XM_020579494.1"/>
</dbReference>
<evidence type="ECO:0000256" key="3">
    <source>
        <dbReference type="ARBA" id="ARBA00022946"/>
    </source>
</evidence>
<protein>
    <recommendedName>
        <fullName evidence="7">Small ribosomal subunit protein mS29</fullName>
    </recommendedName>
</protein>
<dbReference type="AlphaFoldDB" id="D3BJG2"/>
<keyword evidence="4" id="KW-0689">Ribosomal protein</keyword>
<dbReference type="InterPro" id="IPR027417">
    <property type="entry name" value="P-loop_NTPase"/>
</dbReference>
<dbReference type="InterPro" id="IPR019368">
    <property type="entry name" value="Ribosomal_mS29"/>
</dbReference>